<evidence type="ECO:0000313" key="2">
    <source>
        <dbReference type="Proteomes" id="UP000499080"/>
    </source>
</evidence>
<dbReference type="Proteomes" id="UP000499080">
    <property type="component" value="Unassembled WGS sequence"/>
</dbReference>
<reference evidence="1 2" key="1">
    <citation type="journal article" date="2019" name="Sci. Rep.">
        <title>Orb-weaving spider Araneus ventricosus genome elucidates the spidroin gene catalogue.</title>
        <authorList>
            <person name="Kono N."/>
            <person name="Nakamura H."/>
            <person name="Ohtoshi R."/>
            <person name="Moran D.A.P."/>
            <person name="Shinohara A."/>
            <person name="Yoshida Y."/>
            <person name="Fujiwara M."/>
            <person name="Mori M."/>
            <person name="Tomita M."/>
            <person name="Arakawa K."/>
        </authorList>
    </citation>
    <scope>NUCLEOTIDE SEQUENCE [LARGE SCALE GENOMIC DNA]</scope>
</reference>
<protein>
    <submittedName>
        <fullName evidence="1">Uncharacterized protein</fullName>
    </submittedName>
</protein>
<proteinExistence type="predicted"/>
<gene>
    <name evidence="1" type="ORF">AVEN_35618_1</name>
</gene>
<keyword evidence="2" id="KW-1185">Reference proteome</keyword>
<dbReference type="EMBL" id="BGPR01069906">
    <property type="protein sequence ID" value="GBO43471.1"/>
    <property type="molecule type" value="Genomic_DNA"/>
</dbReference>
<dbReference type="AlphaFoldDB" id="A0A4Y2X1R3"/>
<accession>A0A4Y2X1R3</accession>
<name>A0A4Y2X1R3_ARAVE</name>
<evidence type="ECO:0000313" key="1">
    <source>
        <dbReference type="EMBL" id="GBO43471.1"/>
    </source>
</evidence>
<organism evidence="1 2">
    <name type="scientific">Araneus ventricosus</name>
    <name type="common">Orbweaver spider</name>
    <name type="synonym">Epeira ventricosa</name>
    <dbReference type="NCBI Taxonomy" id="182803"/>
    <lineage>
        <taxon>Eukaryota</taxon>
        <taxon>Metazoa</taxon>
        <taxon>Ecdysozoa</taxon>
        <taxon>Arthropoda</taxon>
        <taxon>Chelicerata</taxon>
        <taxon>Arachnida</taxon>
        <taxon>Araneae</taxon>
        <taxon>Araneomorphae</taxon>
        <taxon>Entelegynae</taxon>
        <taxon>Araneoidea</taxon>
        <taxon>Araneidae</taxon>
        <taxon>Araneus</taxon>
    </lineage>
</organism>
<sequence length="91" mass="10605">METESTAGEKRKRTADLGVANLDSATRKSITRSTTIYPLRKKPYVSNFIHRHKLKHHITEDDDDVNHNYSYTEIQRTIKSISFLSMKIPRD</sequence>
<comment type="caution">
    <text evidence="1">The sequence shown here is derived from an EMBL/GenBank/DDBJ whole genome shotgun (WGS) entry which is preliminary data.</text>
</comment>